<evidence type="ECO:0000256" key="10">
    <source>
        <dbReference type="SAM" id="MobiDB-lite"/>
    </source>
</evidence>
<feature type="compositionally biased region" description="Basic and acidic residues" evidence="10">
    <location>
        <begin position="33"/>
        <end position="42"/>
    </location>
</feature>
<evidence type="ECO:0000313" key="11">
    <source>
        <dbReference type="EMBL" id="CAD9181054.1"/>
    </source>
</evidence>
<reference evidence="11" key="1">
    <citation type="submission" date="2021-01" db="EMBL/GenBank/DDBJ databases">
        <authorList>
            <person name="Corre E."/>
            <person name="Pelletier E."/>
            <person name="Niang G."/>
            <person name="Scheremetjew M."/>
            <person name="Finn R."/>
            <person name="Kale V."/>
            <person name="Holt S."/>
            <person name="Cochrane G."/>
            <person name="Meng A."/>
            <person name="Brown T."/>
            <person name="Cohen L."/>
        </authorList>
    </citation>
    <scope>NUCLEOTIDE SEQUENCE</scope>
    <source>
        <strain evidence="11">OF101</strain>
    </source>
</reference>
<evidence type="ECO:0000256" key="9">
    <source>
        <dbReference type="ARBA" id="ARBA00093307"/>
    </source>
</evidence>
<accession>A0A7S1S0F1</accession>
<name>A0A7S1S0F1_ALECA</name>
<protein>
    <recommendedName>
        <fullName evidence="3">Coiled-coil domain-containing protein 86</fullName>
    </recommendedName>
</protein>
<evidence type="ECO:0000256" key="3">
    <source>
        <dbReference type="ARBA" id="ARBA00016738"/>
    </source>
</evidence>
<evidence type="ECO:0000256" key="5">
    <source>
        <dbReference type="ARBA" id="ARBA00022553"/>
    </source>
</evidence>
<comment type="subcellular location">
    <subcellularLocation>
        <location evidence="1">Chromosome</location>
    </subcellularLocation>
    <subcellularLocation>
        <location evidence="2">Nucleus</location>
        <location evidence="2">Nucleolus</location>
    </subcellularLocation>
</comment>
<dbReference type="PANTHER" id="PTHR13557:SF1">
    <property type="entry name" value="COILED-COIL DOMAIN-CONTAINING PROTEIN 86"/>
    <property type="match status" value="1"/>
</dbReference>
<feature type="compositionally biased region" description="Basic residues" evidence="10">
    <location>
        <begin position="61"/>
        <end position="75"/>
    </location>
</feature>
<comment type="function">
    <text evidence="9">Required for proper chromosome segregation during mitosis and error-free mitotic progression.</text>
</comment>
<evidence type="ECO:0000256" key="8">
    <source>
        <dbReference type="ARBA" id="ARBA00023242"/>
    </source>
</evidence>
<evidence type="ECO:0000256" key="2">
    <source>
        <dbReference type="ARBA" id="ARBA00004604"/>
    </source>
</evidence>
<gene>
    <name evidence="11" type="ORF">ACAT0790_LOCUS57826</name>
</gene>
<keyword evidence="8" id="KW-0539">Nucleus</keyword>
<organism evidence="11">
    <name type="scientific">Alexandrium catenella</name>
    <name type="common">Red tide dinoflagellate</name>
    <name type="synonym">Gonyaulax catenella</name>
    <dbReference type="NCBI Taxonomy" id="2925"/>
    <lineage>
        <taxon>Eukaryota</taxon>
        <taxon>Sar</taxon>
        <taxon>Alveolata</taxon>
        <taxon>Dinophyceae</taxon>
        <taxon>Gonyaulacales</taxon>
        <taxon>Pyrocystaceae</taxon>
        <taxon>Alexandrium</taxon>
    </lineage>
</organism>
<evidence type="ECO:0000256" key="7">
    <source>
        <dbReference type="ARBA" id="ARBA00023054"/>
    </source>
</evidence>
<evidence type="ECO:0000256" key="4">
    <source>
        <dbReference type="ARBA" id="ARBA00022454"/>
    </source>
</evidence>
<dbReference type="EMBL" id="HBGE01097143">
    <property type="protein sequence ID" value="CAD9181054.1"/>
    <property type="molecule type" value="Transcribed_RNA"/>
</dbReference>
<feature type="region of interest" description="Disordered" evidence="10">
    <location>
        <begin position="1"/>
        <end position="42"/>
    </location>
</feature>
<feature type="compositionally biased region" description="Basic residues" evidence="10">
    <location>
        <begin position="93"/>
        <end position="106"/>
    </location>
</feature>
<dbReference type="InterPro" id="IPR026570">
    <property type="entry name" value="CCDC86"/>
</dbReference>
<evidence type="ECO:0000256" key="6">
    <source>
        <dbReference type="ARBA" id="ARBA00022934"/>
    </source>
</evidence>
<keyword evidence="7" id="KW-0175">Coiled coil</keyword>
<keyword evidence="6" id="KW-0164">Citrullination</keyword>
<dbReference type="GO" id="GO:0005694">
    <property type="term" value="C:chromosome"/>
    <property type="evidence" value="ECO:0007669"/>
    <property type="project" value="UniProtKB-SubCell"/>
</dbReference>
<evidence type="ECO:0000256" key="1">
    <source>
        <dbReference type="ARBA" id="ARBA00004286"/>
    </source>
</evidence>
<keyword evidence="4" id="KW-0158">Chromosome</keyword>
<dbReference type="AlphaFoldDB" id="A0A7S1S0F1"/>
<sequence length="124" mass="14985">MVKGKAFRKQWKEARKPLNRRASSRIKSLNRPNFEERQKRKRDLDEVKIKAAELLEARKEVRKAKAKKREERKKRKEENNLRTGQFQVIKKTDKVRKWHKSAKKQLRTMGADQIEQLLKKKSSY</sequence>
<keyword evidence="5" id="KW-0597">Phosphoprotein</keyword>
<dbReference type="PANTHER" id="PTHR13557">
    <property type="entry name" value="COILED-COIL DOMAIN-CONTAINING PROTEIN 86"/>
    <property type="match status" value="1"/>
</dbReference>
<feature type="region of interest" description="Disordered" evidence="10">
    <location>
        <begin position="61"/>
        <end position="124"/>
    </location>
</feature>
<proteinExistence type="predicted"/>
<dbReference type="GO" id="GO:0005730">
    <property type="term" value="C:nucleolus"/>
    <property type="evidence" value="ECO:0007669"/>
    <property type="project" value="UniProtKB-SubCell"/>
</dbReference>